<evidence type="ECO:0000313" key="2">
    <source>
        <dbReference type="Proteomes" id="UP001054126"/>
    </source>
</evidence>
<protein>
    <submittedName>
        <fullName evidence="1">Fam-a protein</fullName>
    </submittedName>
</protein>
<gene>
    <name evidence="1" type="ORF">Py17XNL_000202736</name>
</gene>
<name>A0AAE9WPT1_PLAYO</name>
<dbReference type="InterPro" id="IPR006486">
    <property type="entry name" value="PYST_A"/>
</dbReference>
<sequence>MQRYKKKSGHREKYFYALATKVEISKDRTIIVMVSADINDHNPSNKEYKNAIIKNANSFKTDIDSEDDIKQEKLKKAFVNITGYLIQKYRCVNITYIKFVSDIQILIT</sequence>
<dbReference type="AlphaFoldDB" id="A0AAE9WPT1"/>
<proteinExistence type="predicted"/>
<dbReference type="NCBIfam" id="TIGR01599">
    <property type="entry name" value="PYST-A"/>
    <property type="match status" value="1"/>
</dbReference>
<dbReference type="EMBL" id="CP115526">
    <property type="protein sequence ID" value="WBY54842.1"/>
    <property type="molecule type" value="Genomic_DNA"/>
</dbReference>
<reference evidence="1" key="1">
    <citation type="submission" date="2023-01" db="EMBL/GenBank/DDBJ databases">
        <title>Long-Read Genome Assembly and Gene Model Annotations for the Rodent Malaria Parasite Plasmodium yoelii 17XNL.</title>
        <authorList>
            <person name="Mitchell G.J."/>
            <person name="Sebastian A."/>
            <person name="Albert I."/>
            <person name="Lindner S.E."/>
        </authorList>
    </citation>
    <scope>NUCLEOTIDE SEQUENCE</scope>
    <source>
        <strain evidence="1">17XNL clone 1.1</strain>
    </source>
</reference>
<dbReference type="SUPFAM" id="SSF55961">
    <property type="entry name" value="Bet v1-like"/>
    <property type="match status" value="1"/>
</dbReference>
<dbReference type="Proteomes" id="UP001054126">
    <property type="component" value="Chromosome 2"/>
</dbReference>
<accession>A0AAE9WPT1</accession>
<organism evidence="1 2">
    <name type="scientific">Plasmodium yoelii yoelii</name>
    <dbReference type="NCBI Taxonomy" id="73239"/>
    <lineage>
        <taxon>Eukaryota</taxon>
        <taxon>Sar</taxon>
        <taxon>Alveolata</taxon>
        <taxon>Apicomplexa</taxon>
        <taxon>Aconoidasida</taxon>
        <taxon>Haemosporida</taxon>
        <taxon>Plasmodiidae</taxon>
        <taxon>Plasmodium</taxon>
        <taxon>Plasmodium (Vinckeia)</taxon>
    </lineage>
</organism>
<evidence type="ECO:0000313" key="1">
    <source>
        <dbReference type="EMBL" id="WBY54842.1"/>
    </source>
</evidence>